<dbReference type="PANTHER" id="PTHR34297">
    <property type="entry name" value="HYPOTHETICAL CYTOSOLIC PROTEIN-RELATED"/>
    <property type="match status" value="1"/>
</dbReference>
<comment type="similarity">
    <text evidence="1">Belongs to the asp23 family.</text>
</comment>
<name>A0A1H6I796_RUMFL</name>
<dbReference type="AlphaFoldDB" id="A0A1H6I796"/>
<proteinExistence type="inferred from homology"/>
<accession>A0A1H6I796</accession>
<dbReference type="Pfam" id="PF03780">
    <property type="entry name" value="Asp23"/>
    <property type="match status" value="1"/>
</dbReference>
<dbReference type="Proteomes" id="UP000183190">
    <property type="component" value="Unassembled WGS sequence"/>
</dbReference>
<organism evidence="2 3">
    <name type="scientific">Ruminococcus flavefaciens</name>
    <dbReference type="NCBI Taxonomy" id="1265"/>
    <lineage>
        <taxon>Bacteria</taxon>
        <taxon>Bacillati</taxon>
        <taxon>Bacillota</taxon>
        <taxon>Clostridia</taxon>
        <taxon>Eubacteriales</taxon>
        <taxon>Oscillospiraceae</taxon>
        <taxon>Ruminococcus</taxon>
    </lineage>
</organism>
<protein>
    <submittedName>
        <fullName evidence="2">Uncharacterized conserved protein YloU, alkaline shock protein (Asp23) family</fullName>
    </submittedName>
</protein>
<dbReference type="EMBL" id="FNWV01000002">
    <property type="protein sequence ID" value="SEH44603.1"/>
    <property type="molecule type" value="Genomic_DNA"/>
</dbReference>
<dbReference type="OrthoDB" id="9791482at2"/>
<evidence type="ECO:0000313" key="3">
    <source>
        <dbReference type="Proteomes" id="UP000183190"/>
    </source>
</evidence>
<sequence length="119" mass="12760">MVGFENHIGKITISENYLIEIVKHAVVDCFGVAGVCSVTTFRSAVSALTAGKAFRKNKGILLRTDKDGGLIIDLHIKVTYGTNINAAVKSITHKVSFAVEEAAGIDVHKVNVFVDDMNA</sequence>
<dbReference type="InterPro" id="IPR005531">
    <property type="entry name" value="Asp23"/>
</dbReference>
<evidence type="ECO:0000256" key="1">
    <source>
        <dbReference type="ARBA" id="ARBA00005721"/>
    </source>
</evidence>
<reference evidence="2 3" key="1">
    <citation type="submission" date="2016-10" db="EMBL/GenBank/DDBJ databases">
        <authorList>
            <person name="de Groot N.N."/>
        </authorList>
    </citation>
    <scope>NUCLEOTIDE SEQUENCE [LARGE SCALE GENOMIC DNA]</scope>
    <source>
        <strain evidence="2 3">YAD2003</strain>
    </source>
</reference>
<dbReference type="RefSeq" id="WP_074714467.1">
    <property type="nucleotide sequence ID" value="NZ_FNWV01000002.1"/>
</dbReference>
<evidence type="ECO:0000313" key="2">
    <source>
        <dbReference type="EMBL" id="SEH44603.1"/>
    </source>
</evidence>
<dbReference type="PANTHER" id="PTHR34297:SF2">
    <property type="entry name" value="ASP23_GLS24 FAMILY ENVELOPE STRESS RESPONSE PROTEIN"/>
    <property type="match status" value="1"/>
</dbReference>
<gene>
    <name evidence="2" type="ORF">SAMN02910265_00646</name>
</gene>